<dbReference type="PANTHER" id="PTHR21415:SF1">
    <property type="entry name" value="U7 SNRNA-ASSOCIATED SM-LIKE PROTEIN LSM11"/>
    <property type="match status" value="1"/>
</dbReference>
<name>A0A8T2J4U8_9PIPI</name>
<feature type="region of interest" description="Disordered" evidence="1">
    <location>
        <begin position="199"/>
        <end position="238"/>
    </location>
</feature>
<keyword evidence="4" id="KW-1185">Reference proteome</keyword>
<feature type="compositionally biased region" description="Polar residues" evidence="1">
    <location>
        <begin position="203"/>
        <end position="215"/>
    </location>
</feature>
<evidence type="ECO:0000256" key="1">
    <source>
        <dbReference type="SAM" id="MobiDB-lite"/>
    </source>
</evidence>
<dbReference type="OrthoDB" id="10002367at2759"/>
<dbReference type="EMBL" id="JAACNH010000006">
    <property type="protein sequence ID" value="KAG8438783.1"/>
    <property type="molecule type" value="Genomic_DNA"/>
</dbReference>
<dbReference type="GO" id="GO:0006398">
    <property type="term" value="P:mRNA 3'-end processing by stem-loop binding and cleavage"/>
    <property type="evidence" value="ECO:0007669"/>
    <property type="project" value="TreeGrafter"/>
</dbReference>
<dbReference type="InterPro" id="IPR039267">
    <property type="entry name" value="Lsm11"/>
</dbReference>
<evidence type="ECO:0000313" key="3">
    <source>
        <dbReference type="EMBL" id="KAG8438783.1"/>
    </source>
</evidence>
<feature type="compositionally biased region" description="Basic and acidic residues" evidence="1">
    <location>
        <begin position="77"/>
        <end position="86"/>
    </location>
</feature>
<dbReference type="InterPro" id="IPR010920">
    <property type="entry name" value="LSM_dom_sf"/>
</dbReference>
<dbReference type="SMART" id="SM00651">
    <property type="entry name" value="Sm"/>
    <property type="match status" value="1"/>
</dbReference>
<dbReference type="Gene3D" id="2.30.30.100">
    <property type="match status" value="1"/>
</dbReference>
<feature type="region of interest" description="Disordered" evidence="1">
    <location>
        <begin position="55"/>
        <end position="105"/>
    </location>
</feature>
<dbReference type="GO" id="GO:0071209">
    <property type="term" value="F:U7 snRNA binding"/>
    <property type="evidence" value="ECO:0007669"/>
    <property type="project" value="InterPro"/>
</dbReference>
<gene>
    <name evidence="3" type="ORF">GDO86_005106</name>
</gene>
<reference evidence="3" key="1">
    <citation type="thesis" date="2020" institute="ProQuest LLC" country="789 East Eisenhower Parkway, Ann Arbor, MI, USA">
        <title>Comparative Genomics and Chromosome Evolution.</title>
        <authorList>
            <person name="Mudd A.B."/>
        </authorList>
    </citation>
    <scope>NUCLEOTIDE SEQUENCE</scope>
    <source>
        <strain evidence="3">Female2</strain>
        <tissue evidence="3">Blood</tissue>
    </source>
</reference>
<dbReference type="GO" id="GO:0005683">
    <property type="term" value="C:U7 snRNP"/>
    <property type="evidence" value="ECO:0007669"/>
    <property type="project" value="TreeGrafter"/>
</dbReference>
<feature type="domain" description="Sm" evidence="2">
    <location>
        <begin position="127"/>
        <end position="263"/>
    </location>
</feature>
<dbReference type="SUPFAM" id="SSF50182">
    <property type="entry name" value="Sm-like ribonucleoproteins"/>
    <property type="match status" value="1"/>
</dbReference>
<sequence length="265" mass="29942">MAEGDPGSPGDRLDVSSDSFDPLLALYSPRTPLPFPDVRCFNNLAEYESFLRGRATRGRSRGNPQKKATKKGQKPAPDPDRAERLRRMMVPETEDKKVTRPRRDRTPRNVLTRMEVLAGSPLGELNRCVQERIRIQVHIRTFKGLRGVCSGFILAFDKFWNMLFDKLKLQESGETESEPQEAPSTKKPSVAILSTHGKKVKEISTSHGPSNVSNRTKGEVEEIGKEGTDDRPKKKGKVDYQQVLTRHMKQVFIRGENVLLVHIPD</sequence>
<dbReference type="PANTHER" id="PTHR21415">
    <property type="entry name" value="U7 SNRNA-ASSOCIATED SM-LIKE PROTEIN LSM11"/>
    <property type="match status" value="1"/>
</dbReference>
<evidence type="ECO:0000313" key="4">
    <source>
        <dbReference type="Proteomes" id="UP000812440"/>
    </source>
</evidence>
<dbReference type="InterPro" id="IPR001163">
    <property type="entry name" value="Sm_dom_euk/arc"/>
</dbReference>
<protein>
    <recommendedName>
        <fullName evidence="2">Sm domain-containing protein</fullName>
    </recommendedName>
</protein>
<dbReference type="Proteomes" id="UP000812440">
    <property type="component" value="Chromosome 3"/>
</dbReference>
<dbReference type="AlphaFoldDB" id="A0A8T2J4U8"/>
<proteinExistence type="predicted"/>
<accession>A0A8T2J4U8</accession>
<feature type="compositionally biased region" description="Basic and acidic residues" evidence="1">
    <location>
        <begin position="216"/>
        <end position="232"/>
    </location>
</feature>
<evidence type="ECO:0000259" key="2">
    <source>
        <dbReference type="SMART" id="SM00651"/>
    </source>
</evidence>
<comment type="caution">
    <text evidence="3">The sequence shown here is derived from an EMBL/GenBank/DDBJ whole genome shotgun (WGS) entry which is preliminary data.</text>
</comment>
<organism evidence="3 4">
    <name type="scientific">Hymenochirus boettgeri</name>
    <name type="common">Congo dwarf clawed frog</name>
    <dbReference type="NCBI Taxonomy" id="247094"/>
    <lineage>
        <taxon>Eukaryota</taxon>
        <taxon>Metazoa</taxon>
        <taxon>Chordata</taxon>
        <taxon>Craniata</taxon>
        <taxon>Vertebrata</taxon>
        <taxon>Euteleostomi</taxon>
        <taxon>Amphibia</taxon>
        <taxon>Batrachia</taxon>
        <taxon>Anura</taxon>
        <taxon>Pipoidea</taxon>
        <taxon>Pipidae</taxon>
        <taxon>Pipinae</taxon>
        <taxon>Hymenochirus</taxon>
    </lineage>
</organism>